<dbReference type="Proteomes" id="UP001519460">
    <property type="component" value="Unassembled WGS sequence"/>
</dbReference>
<keyword evidence="2" id="KW-1185">Reference proteome</keyword>
<dbReference type="PANTHER" id="PTHR34487:SF1">
    <property type="entry name" value="ACYL-ACP THIOESTERASE"/>
    <property type="match status" value="1"/>
</dbReference>
<evidence type="ECO:0000313" key="2">
    <source>
        <dbReference type="Proteomes" id="UP001519460"/>
    </source>
</evidence>
<sequence>MTEMQARQVDVSPDRISAWVHFSGLGYSDFGRTETLSQWPLSRVFEATRFFGLTQGMMEFASLINRHTGYFVLGGLYHFDEALWKIPRPVDIPYKVSLEAQDMGKTSVTLYSRMVNKLDGKTLATASIKLVFVDRVTRRPLPLPEWMKEKYDSTIKNRRPLPLPQKAPEASYVRYCCDAAQAAVRAGRLATFTPDIARYPLQTMEVVYSGESGIGDSLQVFSWQQNNQPGLLNFVITRQADNKNT</sequence>
<dbReference type="EMBL" id="JACVVK020000246">
    <property type="protein sequence ID" value="KAK7482360.1"/>
    <property type="molecule type" value="Genomic_DNA"/>
</dbReference>
<organism evidence="1 2">
    <name type="scientific">Batillaria attramentaria</name>
    <dbReference type="NCBI Taxonomy" id="370345"/>
    <lineage>
        <taxon>Eukaryota</taxon>
        <taxon>Metazoa</taxon>
        <taxon>Spiralia</taxon>
        <taxon>Lophotrochozoa</taxon>
        <taxon>Mollusca</taxon>
        <taxon>Gastropoda</taxon>
        <taxon>Caenogastropoda</taxon>
        <taxon>Sorbeoconcha</taxon>
        <taxon>Cerithioidea</taxon>
        <taxon>Batillariidae</taxon>
        <taxon>Batillaria</taxon>
    </lineage>
</organism>
<comment type="caution">
    <text evidence="1">The sequence shown here is derived from an EMBL/GenBank/DDBJ whole genome shotgun (WGS) entry which is preliminary data.</text>
</comment>
<proteinExistence type="predicted"/>
<gene>
    <name evidence="1" type="ORF">BaRGS_00026379</name>
</gene>
<dbReference type="SUPFAM" id="SSF54637">
    <property type="entry name" value="Thioesterase/thiol ester dehydrase-isomerase"/>
    <property type="match status" value="1"/>
</dbReference>
<dbReference type="PANTHER" id="PTHR34487">
    <property type="entry name" value="ACYL-ACP THIOESTERASE"/>
    <property type="match status" value="1"/>
</dbReference>
<name>A0ABD0K4L9_9CAEN</name>
<dbReference type="AlphaFoldDB" id="A0ABD0K4L9"/>
<evidence type="ECO:0000313" key="1">
    <source>
        <dbReference type="EMBL" id="KAK7482360.1"/>
    </source>
</evidence>
<accession>A0ABD0K4L9</accession>
<protein>
    <submittedName>
        <fullName evidence="1">Uncharacterized protein</fullName>
    </submittedName>
</protein>
<feature type="non-terminal residue" evidence="1">
    <location>
        <position position="245"/>
    </location>
</feature>
<dbReference type="InterPro" id="IPR029069">
    <property type="entry name" value="HotDog_dom_sf"/>
</dbReference>
<reference evidence="1 2" key="1">
    <citation type="journal article" date="2023" name="Sci. Data">
        <title>Genome assembly of the Korean intertidal mud-creeper Batillaria attramentaria.</title>
        <authorList>
            <person name="Patra A.K."/>
            <person name="Ho P.T."/>
            <person name="Jun S."/>
            <person name="Lee S.J."/>
            <person name="Kim Y."/>
            <person name="Won Y.J."/>
        </authorList>
    </citation>
    <scope>NUCLEOTIDE SEQUENCE [LARGE SCALE GENOMIC DNA]</scope>
    <source>
        <strain evidence="1">Wonlab-2016</strain>
    </source>
</reference>
<dbReference type="Gene3D" id="3.10.129.10">
    <property type="entry name" value="Hotdog Thioesterase"/>
    <property type="match status" value="1"/>
</dbReference>